<protein>
    <recommendedName>
        <fullName evidence="3">Tail terminator</fullName>
    </recommendedName>
</protein>
<evidence type="ECO:0000313" key="1">
    <source>
        <dbReference type="EMBL" id="GFN09571.1"/>
    </source>
</evidence>
<organism evidence="1 2">
    <name type="scientific">Streptomyces microflavus</name>
    <name type="common">Streptomyces lipmanii</name>
    <dbReference type="NCBI Taxonomy" id="1919"/>
    <lineage>
        <taxon>Bacteria</taxon>
        <taxon>Bacillati</taxon>
        <taxon>Actinomycetota</taxon>
        <taxon>Actinomycetes</taxon>
        <taxon>Kitasatosporales</taxon>
        <taxon>Streptomycetaceae</taxon>
        <taxon>Streptomyces</taxon>
    </lineage>
</organism>
<name>A0A7J0D4B3_STRMI</name>
<comment type="caution">
    <text evidence="1">The sequence shown here is derived from an EMBL/GenBank/DDBJ whole genome shotgun (WGS) entry which is preliminary data.</text>
</comment>
<evidence type="ECO:0008006" key="3">
    <source>
        <dbReference type="Google" id="ProtNLM"/>
    </source>
</evidence>
<dbReference type="AlphaFoldDB" id="A0A7J0D4B3"/>
<sequence length="121" mass="13085">MADVEAVIAPWLENRFEVSAAAETPVDLENKLPLIRVQRIAGADDRFSQHPAVAVDVFAATADEARTLSNSVRDALVFLRGPVPGAVIRGVRCISGPSRQPWANEAIHRRGATYTVSLRPA</sequence>
<accession>A0A7J0D4B3</accession>
<dbReference type="Proteomes" id="UP000498740">
    <property type="component" value="Unassembled WGS sequence"/>
</dbReference>
<dbReference type="RefSeq" id="WP_032754578.1">
    <property type="nucleotide sequence ID" value="NZ_JBEPCA010000003.1"/>
</dbReference>
<proteinExistence type="predicted"/>
<gene>
    <name evidence="1" type="ORF">Smic_81270</name>
</gene>
<reference evidence="1 2" key="1">
    <citation type="submission" date="2020-05" db="EMBL/GenBank/DDBJ databases">
        <title>Whole genome shotgun sequence of Streptomyces microflavus NBRC 13062.</title>
        <authorList>
            <person name="Komaki H."/>
            <person name="Tamura T."/>
        </authorList>
    </citation>
    <scope>NUCLEOTIDE SEQUENCE [LARGE SCALE GENOMIC DNA]</scope>
    <source>
        <strain evidence="1 2">NBRC 13062</strain>
    </source>
</reference>
<evidence type="ECO:0000313" key="2">
    <source>
        <dbReference type="Proteomes" id="UP000498740"/>
    </source>
</evidence>
<dbReference type="EMBL" id="BLWD01000002">
    <property type="protein sequence ID" value="GFN09571.1"/>
    <property type="molecule type" value="Genomic_DNA"/>
</dbReference>